<keyword evidence="5" id="KW-0297">G-protein coupled receptor</keyword>
<dbReference type="OrthoDB" id="5964776at2759"/>
<evidence type="ECO:0000256" key="1">
    <source>
        <dbReference type="ARBA" id="ARBA00004141"/>
    </source>
</evidence>
<keyword evidence="6" id="KW-0472">Membrane</keyword>
<evidence type="ECO:0000256" key="6">
    <source>
        <dbReference type="ARBA" id="ARBA00023136"/>
    </source>
</evidence>
<dbReference type="InterPro" id="IPR017452">
    <property type="entry name" value="GPCR_Rhodpsn_7TM"/>
</dbReference>
<reference evidence="9" key="1">
    <citation type="submission" date="2020-04" db="EMBL/GenBank/DDBJ databases">
        <authorList>
            <person name="Alioto T."/>
            <person name="Alioto T."/>
            <person name="Gomez Garrido J."/>
        </authorList>
    </citation>
    <scope>NUCLEOTIDE SEQUENCE</scope>
    <source>
        <strain evidence="9">A484AB</strain>
    </source>
</reference>
<dbReference type="AlphaFoldDB" id="A0A6S7JQS4"/>
<dbReference type="PRINTS" id="PR01012">
    <property type="entry name" value="NRPEPTIDEYR"/>
</dbReference>
<dbReference type="PRINTS" id="PR00237">
    <property type="entry name" value="GPCRRHODOPSN"/>
</dbReference>
<comment type="caution">
    <text evidence="9">The sequence shown here is derived from an EMBL/GenBank/DDBJ whole genome shotgun (WGS) entry which is preliminary data.</text>
</comment>
<accession>A0A6S7JQS4</accession>
<dbReference type="PANTHER" id="PTHR24235:SF29">
    <property type="entry name" value="GH23382P"/>
    <property type="match status" value="1"/>
</dbReference>
<dbReference type="Proteomes" id="UP001152795">
    <property type="component" value="Unassembled WGS sequence"/>
</dbReference>
<dbReference type="EMBL" id="CACRXK020020583">
    <property type="protein sequence ID" value="CAB4034975.1"/>
    <property type="molecule type" value="Genomic_DNA"/>
</dbReference>
<keyword evidence="8" id="KW-0807">Transducer</keyword>
<comment type="subcellular location">
    <subcellularLocation>
        <location evidence="1">Membrane</location>
        <topology evidence="1">Multi-pass membrane protein</topology>
    </subcellularLocation>
</comment>
<evidence type="ECO:0000313" key="10">
    <source>
        <dbReference type="Proteomes" id="UP001152795"/>
    </source>
</evidence>
<proteinExistence type="inferred from homology"/>
<evidence type="ECO:0000313" key="9">
    <source>
        <dbReference type="EMBL" id="CAB4034975.1"/>
    </source>
</evidence>
<evidence type="ECO:0000256" key="3">
    <source>
        <dbReference type="ARBA" id="ARBA00022692"/>
    </source>
</evidence>
<dbReference type="PROSITE" id="PS50262">
    <property type="entry name" value="G_PROTEIN_RECEP_F1_2"/>
    <property type="match status" value="1"/>
</dbReference>
<dbReference type="PANTHER" id="PTHR24235">
    <property type="entry name" value="NEUROPEPTIDE Y RECEPTOR"/>
    <property type="match status" value="1"/>
</dbReference>
<dbReference type="Gene3D" id="1.20.1070.10">
    <property type="entry name" value="Rhodopsin 7-helix transmembrane proteins"/>
    <property type="match status" value="1"/>
</dbReference>
<keyword evidence="4" id="KW-1133">Transmembrane helix</keyword>
<evidence type="ECO:0000256" key="7">
    <source>
        <dbReference type="ARBA" id="ARBA00023170"/>
    </source>
</evidence>
<protein>
    <submittedName>
        <fullName evidence="9">Neuropeptide FF receptor 2-like</fullName>
    </submittedName>
</protein>
<sequence>MTSNITEKGSPAMAIENFEIISTVVLCIVGGIGNTLVVLVVCRQSKMRTVTNFLIVNLAASDLFVLFINIPLDLIVKFSGDKWLYGASMCKLIQPLQTMATTVSVWSLVAISIGRYIAIVYPFRPQLQTSHAKWIILLVWTIGLVVVIPYMLALELNGDTCQEDFEAAGMVTRAYTIGVFIAQYIVPLTIIVVCYIRVGVELSQSNIGHENSELIKEQQKETRKVIKILRLVVTAFAVLVLPIHLLFIWIDFFNGGGLIVS</sequence>
<dbReference type="InterPro" id="IPR000276">
    <property type="entry name" value="GPCR_Rhodpsn"/>
</dbReference>
<keyword evidence="10" id="KW-1185">Reference proteome</keyword>
<keyword evidence="7 9" id="KW-0675">Receptor</keyword>
<dbReference type="InterPro" id="IPR000611">
    <property type="entry name" value="NPY_rcpt"/>
</dbReference>
<dbReference type="GO" id="GO:0004983">
    <property type="term" value="F:neuropeptide Y receptor activity"/>
    <property type="evidence" value="ECO:0007669"/>
    <property type="project" value="InterPro"/>
</dbReference>
<organism evidence="9 10">
    <name type="scientific">Paramuricea clavata</name>
    <name type="common">Red gorgonian</name>
    <name type="synonym">Violescent sea-whip</name>
    <dbReference type="NCBI Taxonomy" id="317549"/>
    <lineage>
        <taxon>Eukaryota</taxon>
        <taxon>Metazoa</taxon>
        <taxon>Cnidaria</taxon>
        <taxon>Anthozoa</taxon>
        <taxon>Octocorallia</taxon>
        <taxon>Malacalcyonacea</taxon>
        <taxon>Plexauridae</taxon>
        <taxon>Paramuricea</taxon>
    </lineage>
</organism>
<keyword evidence="3" id="KW-0812">Transmembrane</keyword>
<dbReference type="SUPFAM" id="SSF81321">
    <property type="entry name" value="Family A G protein-coupled receptor-like"/>
    <property type="match status" value="1"/>
</dbReference>
<evidence type="ECO:0000256" key="2">
    <source>
        <dbReference type="ARBA" id="ARBA00010663"/>
    </source>
</evidence>
<gene>
    <name evidence="9" type="ORF">PACLA_8A068610</name>
</gene>
<dbReference type="Pfam" id="PF00001">
    <property type="entry name" value="7tm_1"/>
    <property type="match status" value="1"/>
</dbReference>
<evidence type="ECO:0000256" key="4">
    <source>
        <dbReference type="ARBA" id="ARBA00022989"/>
    </source>
</evidence>
<name>A0A6S7JQS4_PARCT</name>
<evidence type="ECO:0000256" key="8">
    <source>
        <dbReference type="ARBA" id="ARBA00023224"/>
    </source>
</evidence>
<dbReference type="GO" id="GO:0016020">
    <property type="term" value="C:membrane"/>
    <property type="evidence" value="ECO:0007669"/>
    <property type="project" value="UniProtKB-SubCell"/>
</dbReference>
<comment type="similarity">
    <text evidence="2">Belongs to the G-protein coupled receptor 1 family.</text>
</comment>
<evidence type="ECO:0000256" key="5">
    <source>
        <dbReference type="ARBA" id="ARBA00023040"/>
    </source>
</evidence>